<dbReference type="SUPFAM" id="SSF57184">
    <property type="entry name" value="Growth factor receptor domain"/>
    <property type="match status" value="4"/>
</dbReference>
<keyword evidence="4" id="KW-1133">Transmembrane helix</keyword>
<feature type="transmembrane region" description="Helical" evidence="4">
    <location>
        <begin position="1141"/>
        <end position="1171"/>
    </location>
</feature>
<dbReference type="InterPro" id="IPR006212">
    <property type="entry name" value="Furin_repeat"/>
</dbReference>
<protein>
    <submittedName>
        <fullName evidence="7">Tyrosine kinase putative</fullName>
    </submittedName>
</protein>
<gene>
    <name evidence="7" type="ORF">CL6EHI_127820</name>
</gene>
<keyword evidence="7" id="KW-0418">Kinase</keyword>
<evidence type="ECO:0000256" key="4">
    <source>
        <dbReference type="SAM" id="Phobius"/>
    </source>
</evidence>
<dbReference type="VEuPathDB" id="AmoebaDB:EHI7A_089660"/>
<organism evidence="7 8">
    <name type="scientific">Entamoeba histolytica</name>
    <dbReference type="NCBI Taxonomy" id="5759"/>
    <lineage>
        <taxon>Eukaryota</taxon>
        <taxon>Amoebozoa</taxon>
        <taxon>Evosea</taxon>
        <taxon>Archamoebae</taxon>
        <taxon>Mastigamoebida</taxon>
        <taxon>Entamoebidae</taxon>
        <taxon>Entamoeba</taxon>
    </lineage>
</organism>
<dbReference type="InterPro" id="IPR017441">
    <property type="entry name" value="Protein_kinase_ATP_BS"/>
</dbReference>
<dbReference type="Gene3D" id="1.10.510.10">
    <property type="entry name" value="Transferase(Phosphotransferase) domain 1"/>
    <property type="match status" value="1"/>
</dbReference>
<dbReference type="PROSITE" id="PS50011">
    <property type="entry name" value="PROTEIN_KINASE_DOM"/>
    <property type="match status" value="1"/>
</dbReference>
<keyword evidence="4" id="KW-0812">Transmembrane</keyword>
<dbReference type="InterPro" id="IPR053215">
    <property type="entry name" value="TKL_Ser/Thr_kinase"/>
</dbReference>
<dbReference type="VEuPathDB" id="AmoebaDB:EHI_127820"/>
<dbReference type="InterPro" id="IPR000719">
    <property type="entry name" value="Prot_kinase_dom"/>
</dbReference>
<evidence type="ECO:0000256" key="1">
    <source>
        <dbReference type="ARBA" id="ARBA00022741"/>
    </source>
</evidence>
<dbReference type="OMA" id="CQICENK"/>
<accession>A0A5K1V984</accession>
<evidence type="ECO:0000313" key="7">
    <source>
        <dbReference type="EMBL" id="GAT96494.1"/>
    </source>
</evidence>
<feature type="signal peptide" evidence="5">
    <location>
        <begin position="1"/>
        <end position="15"/>
    </location>
</feature>
<evidence type="ECO:0000259" key="6">
    <source>
        <dbReference type="PROSITE" id="PS50011"/>
    </source>
</evidence>
<dbReference type="SMART" id="SM00261">
    <property type="entry name" value="FU"/>
    <property type="match status" value="5"/>
</dbReference>
<dbReference type="PROSITE" id="PS00107">
    <property type="entry name" value="PROTEIN_KINASE_ATP"/>
    <property type="match status" value="1"/>
</dbReference>
<keyword evidence="2 3" id="KW-0067">ATP-binding</keyword>
<dbReference type="InterPro" id="IPR011009">
    <property type="entry name" value="Kinase-like_dom_sf"/>
</dbReference>
<dbReference type="SMART" id="SM00220">
    <property type="entry name" value="S_TKc"/>
    <property type="match status" value="1"/>
</dbReference>
<keyword evidence="4" id="KW-0472">Membrane</keyword>
<dbReference type="InterPro" id="IPR009030">
    <property type="entry name" value="Growth_fac_rcpt_cys_sf"/>
</dbReference>
<evidence type="ECO:0000256" key="2">
    <source>
        <dbReference type="ARBA" id="ARBA00022840"/>
    </source>
</evidence>
<comment type="caution">
    <text evidence="7">The sequence shown here is derived from an EMBL/GenBank/DDBJ whole genome shotgun (WGS) entry which is preliminary data.</text>
</comment>
<dbReference type="EMBL" id="BDEQ01000001">
    <property type="protein sequence ID" value="GAT96494.1"/>
    <property type="molecule type" value="Genomic_DNA"/>
</dbReference>
<name>A0A5K1V984_ENTHI</name>
<dbReference type="Gene3D" id="3.30.200.20">
    <property type="entry name" value="Phosphorylase Kinase, domain 1"/>
    <property type="match status" value="1"/>
</dbReference>
<evidence type="ECO:0000256" key="3">
    <source>
        <dbReference type="PROSITE-ProRule" id="PRU10141"/>
    </source>
</evidence>
<feature type="binding site" evidence="3">
    <location>
        <position position="1350"/>
    </location>
    <ligand>
        <name>ATP</name>
        <dbReference type="ChEBI" id="CHEBI:30616"/>
    </ligand>
</feature>
<dbReference type="VEuPathDB" id="AmoebaDB:EHI8A_091860"/>
<dbReference type="PROSITE" id="PS00108">
    <property type="entry name" value="PROTEIN_KINASE_ST"/>
    <property type="match status" value="1"/>
</dbReference>
<proteinExistence type="predicted"/>
<dbReference type="SUPFAM" id="SSF56112">
    <property type="entry name" value="Protein kinase-like (PK-like)"/>
    <property type="match status" value="1"/>
</dbReference>
<keyword evidence="5" id="KW-0732">Signal</keyword>
<keyword evidence="1 3" id="KW-0547">Nucleotide-binding</keyword>
<feature type="chain" id="PRO_5023931240" evidence="5">
    <location>
        <begin position="16"/>
        <end position="1590"/>
    </location>
</feature>
<dbReference type="GO" id="GO:0005524">
    <property type="term" value="F:ATP binding"/>
    <property type="evidence" value="ECO:0007669"/>
    <property type="project" value="UniProtKB-UniRule"/>
</dbReference>
<dbReference type="VEuPathDB" id="AmoebaDB:EHI5A_132730"/>
<dbReference type="GO" id="GO:0004672">
    <property type="term" value="F:protein kinase activity"/>
    <property type="evidence" value="ECO:0007669"/>
    <property type="project" value="InterPro"/>
</dbReference>
<dbReference type="VEuPathDB" id="AmoebaDB:KM1_162680"/>
<evidence type="ECO:0000256" key="5">
    <source>
        <dbReference type="SAM" id="SignalP"/>
    </source>
</evidence>
<keyword evidence="7" id="KW-0808">Transferase</keyword>
<dbReference type="Pfam" id="PF00069">
    <property type="entry name" value="Pkinase"/>
    <property type="match status" value="1"/>
</dbReference>
<dbReference type="Proteomes" id="UP000078387">
    <property type="component" value="Unassembled WGS sequence"/>
</dbReference>
<dbReference type="PANTHER" id="PTHR45756:SF1">
    <property type="entry name" value="PROTEIN KINASE DOMAIN CONTAINING PROTEIN"/>
    <property type="match status" value="1"/>
</dbReference>
<dbReference type="InterPro" id="IPR008271">
    <property type="entry name" value="Ser/Thr_kinase_AS"/>
</dbReference>
<feature type="domain" description="Protein kinase" evidence="6">
    <location>
        <begin position="1323"/>
        <end position="1590"/>
    </location>
</feature>
<dbReference type="PANTHER" id="PTHR45756">
    <property type="entry name" value="PALMITOYLTRANSFERASE"/>
    <property type="match status" value="1"/>
</dbReference>
<sequence>MKWIVLFYILILVQSQKQELVRCVTNGSICENNINENGEIIKGGCDIITITSKFTFDETCLVEREEVVLIIQNKVELTISNEVTNKYTLLLKDGADVKINGIITQNQIKFDTQKAKISLSIFIDFDIFNITQFPFLKFESTGKLTVTNSKFILDNLQYLIADKIEFDSSSILLKNSDGLQMKSLLLNNSTLTMIPNTELITWSFTSINNSFIYLDDSILSVIDSFELKDTFFMGSSKCFLDLSSVILVKLTNTIFELGNNGVLLVNELEELGVSSIVLQSQNHFFTSQLSLTDESNFTLIGNSKFFGTSVVIKKKSLFTLDGNITFSDTFDLTCYEDSITTFNGSIIPPFTKLEFYNKSKWEIYQDHPYSFIFNTSSTSKSLYKRFGMFDESTLYVHSPPEELSLFHIFLGEVMFDPYVTINTFTGECFYLAVFEIHNNLAMTLKNPHFILLNDNKLCKYCPNHIDPYQHCYMNGTQWLNPLSDDVNIPYPFTSRLCPCFGTNCIIHSLTGLLYIGNSTIHSTFVDKRVQVHILQTSSYYQFINGSIESIQFDNIGFSILPLYLVGDESMSITNEPTNINDYRIFFSRDYDGFSLSETFLSSTELMTSAYGISSSKLKLIVQSHYPIIIKYDKYNQFLYHKVSEGDLPLYLVCLNGIRNLLQLASSKLCSSAYLLNNKMNCLTKTSITCPEYYFSNSYYTLCSKCKKEHCQRCTSTTCLICDDNYYLNTEGSCVPMEEKCLVAQHNRCNHCSNGNVVLNGICSDALSNCGDSFEGHCYLCQQTTSTSVISMNGQCFEKENTEIVSSGSIVFCIEGYYTNGLQCMSCTTITPNCEICENKKCTKCLKPLQLQSDGSCGIPHCQIEEDGKCSLCENGYIVDLNKLCSKQVSHCIQMYHEQCFECEENYLLYGNKCVRDITQIPHCSFVSTKMCERCEDGYYKTKFGECKHCIGHCKTCLYSSDFCLTCDNKSFIQNHQCIINEELKSVCNTFALTGGCATCNEGYYKTGLICGKCMEECATCNNKWSCLRCNSTNYLSIVDNKCYSRSSIKGCQHPVTESGCSVCADGYYLFGNTCIVCNSSCTRCTSSLCLSCSYNYILDFGTCIPLSSVSHCLRVSNSSCASCSFWFQVSSSQTYCEIAPVWWVITLIILVLIMLLISIVILTGCIARMVLKKVIRAKEISYQTVSIDSEQFSFKKVFFRSLALENKIFHFDNQTELPVCVPTEVIINVGNIGKNSIRVQFIKAQEVNDHVRFSISITPEVVILKRNTAISIKMEVIPYCTCHIEQKLEIIVYDLKTKQQHNKVVHFDALTETSFKLDPKTISLKDEELGTGGYGRVVKGEYNHKLVAIKFMQNNNGCSDAFGNLGKEIELLEKFRCEYIVEFLGTVEINKQYCIVLELAGYGSLRNLFTTLPTLSFDLKKKILLDVAKGIKYLHANGVLHRDIKTANILIFSLEPNIPVNAKITDFGFSRNVSTLMTNINYTYGVGTVSYMAPEISLREPYKFPADIFAFGMVIFETIKWGDAFEQNDPRFKYNWDISEFIMLGKRLEKPEGMSESVYSFVLTCWDKDPKKRPKINEVEEKLLKLEETL</sequence>
<reference evidence="7 8" key="1">
    <citation type="submission" date="2016-05" db="EMBL/GenBank/DDBJ databases">
        <title>First whole genome sequencing of Entamoeba histolytica HM1:IMSS-clone-6.</title>
        <authorList>
            <person name="Mukherjee Avik.K."/>
            <person name="Izumyama S."/>
            <person name="Nakada-Tsukui K."/>
            <person name="Nozaki T."/>
        </authorList>
    </citation>
    <scope>NUCLEOTIDE SEQUENCE [LARGE SCALE GENOMIC DNA]</scope>
    <source>
        <strain evidence="7 8">HM1:IMSS clone 6</strain>
    </source>
</reference>
<evidence type="ECO:0000313" key="8">
    <source>
        <dbReference type="Proteomes" id="UP000078387"/>
    </source>
</evidence>